<keyword evidence="9" id="KW-1185">Reference proteome</keyword>
<evidence type="ECO:0000313" key="8">
    <source>
        <dbReference type="EMBL" id="ADV84573.1"/>
    </source>
</evidence>
<dbReference type="GO" id="GO:0006004">
    <property type="term" value="P:fucose metabolic process"/>
    <property type="evidence" value="ECO:0007669"/>
    <property type="project" value="InterPro"/>
</dbReference>
<evidence type="ECO:0000256" key="2">
    <source>
        <dbReference type="ARBA" id="ARBA00007951"/>
    </source>
</evidence>
<protein>
    <recommendedName>
        <fullName evidence="3">alpha-L-fucosidase</fullName>
        <ecNumber evidence="3">3.2.1.51</ecNumber>
    </recommendedName>
</protein>
<gene>
    <name evidence="8" type="ordered locus">AciPR4_3824</name>
</gene>
<dbReference type="STRING" id="401053.AciPR4_3824"/>
<dbReference type="KEGG" id="tsa:AciPR4_3824"/>
<dbReference type="HOGENOM" id="CLU_002934_0_1_0"/>
<dbReference type="InterPro" id="IPR000933">
    <property type="entry name" value="Glyco_hydro_29"/>
</dbReference>
<keyword evidence="5 8" id="KW-0378">Hydrolase</keyword>
<dbReference type="InterPro" id="IPR057739">
    <property type="entry name" value="Glyco_hydro_29_N"/>
</dbReference>
<evidence type="ECO:0000256" key="6">
    <source>
        <dbReference type="ARBA" id="ARBA00023295"/>
    </source>
</evidence>
<comment type="similarity">
    <text evidence="2">Belongs to the glycosyl hydrolase 29 family.</text>
</comment>
<dbReference type="Gene3D" id="3.20.20.80">
    <property type="entry name" value="Glycosidases"/>
    <property type="match status" value="1"/>
</dbReference>
<evidence type="ECO:0000256" key="5">
    <source>
        <dbReference type="ARBA" id="ARBA00022801"/>
    </source>
</evidence>
<accession>E8V216</accession>
<dbReference type="GO" id="GO:0004560">
    <property type="term" value="F:alpha-L-fucosidase activity"/>
    <property type="evidence" value="ECO:0007669"/>
    <property type="project" value="InterPro"/>
</dbReference>
<dbReference type="AlphaFoldDB" id="E8V216"/>
<evidence type="ECO:0000259" key="7">
    <source>
        <dbReference type="Pfam" id="PF01120"/>
    </source>
</evidence>
<evidence type="ECO:0000313" key="9">
    <source>
        <dbReference type="Proteomes" id="UP000006844"/>
    </source>
</evidence>
<dbReference type="eggNOG" id="COG3669">
    <property type="taxonomic scope" value="Bacteria"/>
</dbReference>
<dbReference type="SMART" id="SM00812">
    <property type="entry name" value="Alpha_L_fucos"/>
    <property type="match status" value="1"/>
</dbReference>
<dbReference type="InterPro" id="IPR016286">
    <property type="entry name" value="FUC_metazoa-typ"/>
</dbReference>
<dbReference type="OrthoDB" id="107551at2"/>
<organism evidence="8 9">
    <name type="scientific">Terriglobus saanensis (strain ATCC BAA-1853 / DSM 23119 / SP1PR4)</name>
    <dbReference type="NCBI Taxonomy" id="401053"/>
    <lineage>
        <taxon>Bacteria</taxon>
        <taxon>Pseudomonadati</taxon>
        <taxon>Acidobacteriota</taxon>
        <taxon>Terriglobia</taxon>
        <taxon>Terriglobales</taxon>
        <taxon>Acidobacteriaceae</taxon>
        <taxon>Terriglobus</taxon>
    </lineage>
</organism>
<feature type="domain" description="Glycoside hydrolase family 29 N-terminal" evidence="7">
    <location>
        <begin position="37"/>
        <end position="345"/>
    </location>
</feature>
<name>E8V216_TERSS</name>
<keyword evidence="6" id="KW-0326">Glycosidase</keyword>
<dbReference type="InterPro" id="IPR017853">
    <property type="entry name" value="GH"/>
</dbReference>
<dbReference type="GO" id="GO:0005764">
    <property type="term" value="C:lysosome"/>
    <property type="evidence" value="ECO:0007669"/>
    <property type="project" value="TreeGrafter"/>
</dbReference>
<evidence type="ECO:0000256" key="1">
    <source>
        <dbReference type="ARBA" id="ARBA00004071"/>
    </source>
</evidence>
<dbReference type="EMBL" id="CP002467">
    <property type="protein sequence ID" value="ADV84573.1"/>
    <property type="molecule type" value="Genomic_DNA"/>
</dbReference>
<dbReference type="SUPFAM" id="SSF51445">
    <property type="entry name" value="(Trans)glycosidases"/>
    <property type="match status" value="1"/>
</dbReference>
<dbReference type="Pfam" id="PF01120">
    <property type="entry name" value="Alpha_L_fucos"/>
    <property type="match status" value="1"/>
</dbReference>
<sequence length="555" mass="60621">MKKVFCAALLGVAVSFQGQTKAQGRPLPLSEPRPSAATLEEWGGRKFGMFIHFGLYSELGGVWKGKPVDNGYSEQIMGNAPIPLDEYAAVAKRFDPEKWDPDAVVALAKAAGMRFIVITSKHHDGFSMFHTAQSKYNVVDATPYKRDVVKELADACRRGGMKFGVYYSSIDWHEPGMDHYIEGNSNPLSDAHAKFNVAQLKELLGGTYGPLSEIWFDMGKPTPAQSKLFAETVHTLQPQTMVSGRVFNYQGDFTVMGDNEVPEYGIDEPWQTPASIFGATWGYRSWQKRDDVQGKIQENIVRLVQVVSRGGNYILNIGPEGDGSVVPYEAEVLRGVGAWLKPTGEAIYGTKASPFPDLDFGYVTLGDHAVYLFVKNDGAPLRLPGGSGTQWTGATLLGDHHALKIFPEGADTVVQKPADWFHGFLPVVKLTYRGPLRVTKPKIAAETDGSYRLTAQNAEKFYNYNGFGYEDPKTLYKMRWEIAAGCYAATFKTAGSGAAALVAKGAARTVSVADGTVVKVEVGTDATFEITPKEPFLKGTALPLKVEVVLMTPCK</sequence>
<comment type="function">
    <text evidence="1">Alpha-L-fucosidase is responsible for hydrolyzing the alpha-1,6-linked fucose joined to the reducing-end N-acetylglucosamine of the carbohydrate moieties of glycoproteins.</text>
</comment>
<evidence type="ECO:0000256" key="4">
    <source>
        <dbReference type="ARBA" id="ARBA00022729"/>
    </source>
</evidence>
<dbReference type="EC" id="3.2.1.51" evidence="3"/>
<reference evidence="8 9" key="1">
    <citation type="journal article" date="2012" name="Stand. Genomic Sci.">
        <title>Complete genome sequence of Terriglobus saanensis type strain SP1PR4(T), an Acidobacteria from tundra soil.</title>
        <authorList>
            <person name="Rawat S.R."/>
            <person name="Mannisto M.K."/>
            <person name="Starovoytov V."/>
            <person name="Goodwin L."/>
            <person name="Nolan M."/>
            <person name="Hauser L."/>
            <person name="Land M."/>
            <person name="Davenport K.W."/>
            <person name="Woyke T."/>
            <person name="Haggblom M.M."/>
        </authorList>
    </citation>
    <scope>NUCLEOTIDE SEQUENCE</scope>
    <source>
        <strain evidence="9">ATCC BAA-1853 / DSM 23119 / SP1PR4</strain>
    </source>
</reference>
<evidence type="ECO:0000256" key="3">
    <source>
        <dbReference type="ARBA" id="ARBA00012662"/>
    </source>
</evidence>
<dbReference type="Proteomes" id="UP000006844">
    <property type="component" value="Chromosome"/>
</dbReference>
<keyword evidence="4" id="KW-0732">Signal</keyword>
<proteinExistence type="inferred from homology"/>
<dbReference type="PANTHER" id="PTHR10030">
    <property type="entry name" value="ALPHA-L-FUCOSIDASE"/>
    <property type="match status" value="1"/>
</dbReference>
<dbReference type="RefSeq" id="WP_013570303.1">
    <property type="nucleotide sequence ID" value="NC_014963.1"/>
</dbReference>
<dbReference type="PANTHER" id="PTHR10030:SF37">
    <property type="entry name" value="ALPHA-L-FUCOSIDASE-RELATED"/>
    <property type="match status" value="1"/>
</dbReference>
<dbReference type="GO" id="GO:0016139">
    <property type="term" value="P:glycoside catabolic process"/>
    <property type="evidence" value="ECO:0007669"/>
    <property type="project" value="TreeGrafter"/>
</dbReference>
<dbReference type="PRINTS" id="PR00741">
    <property type="entry name" value="GLHYDRLASE29"/>
</dbReference>